<dbReference type="Proteomes" id="UP000244022">
    <property type="component" value="Unassembled WGS sequence"/>
</dbReference>
<reference evidence="2 3" key="1">
    <citation type="submission" date="2018-03" db="EMBL/GenBank/DDBJ databases">
        <title>Draft genome sequences of four Enterococcus mundtii strains isolated from beef slaughterhouses in Kenya.</title>
        <authorList>
            <person name="Wambui J."/>
            <person name="Stevens M."/>
            <person name="Njage P."/>
            <person name="Stephan R."/>
            <person name="Tasara T."/>
        </authorList>
    </citation>
    <scope>NUCLEOTIDE SEQUENCE [LARGE SCALE GENOMIC DNA]</scope>
    <source>
        <strain evidence="2 3">H18-EM</strain>
    </source>
</reference>
<proteinExistence type="predicted"/>
<dbReference type="CDD" id="cd10440">
    <property type="entry name" value="GIY-YIG_COG3680"/>
    <property type="match status" value="1"/>
</dbReference>
<name>A0A2T5DBB3_ENTMU</name>
<comment type="caution">
    <text evidence="2">The sequence shown here is derived from an EMBL/GenBank/DDBJ whole genome shotgun (WGS) entry which is preliminary data.</text>
</comment>
<sequence length="286" mass="32629">MSELNHFSASTLAELQKDEKHPYYVYCLVDPRNNQTFYIGKGKGNRIFAHRQAALSVLRKYDLLEENETAITLKIRTIQEIDEMKLKVSSYILSYGLTESEAYASENALINYAQLIQGISLTNLVKGHGSKVMSVEEIEDRYGFQPMPINEIATDELILAVKVRDAFDLSKDESQEYLIDDRFRDDTNLKSRTLGNWVIGRDKIHRIRYVIAVNTGADNAVVAAYKVSSRYSESKKFENGLTRYAFQALSNRDDTLRELNLYKRSLPDIKFGSGSAVAYIHSLKNK</sequence>
<evidence type="ECO:0000313" key="3">
    <source>
        <dbReference type="Proteomes" id="UP000244022"/>
    </source>
</evidence>
<dbReference type="PROSITE" id="PS50164">
    <property type="entry name" value="GIY_YIG"/>
    <property type="match status" value="1"/>
</dbReference>
<dbReference type="EMBL" id="PYGR01000041">
    <property type="protein sequence ID" value="PTO34916.1"/>
    <property type="molecule type" value="Genomic_DNA"/>
</dbReference>
<evidence type="ECO:0000259" key="1">
    <source>
        <dbReference type="PROSITE" id="PS50164"/>
    </source>
</evidence>
<gene>
    <name evidence="2" type="ORF">C6N14_10025</name>
</gene>
<dbReference type="Pfam" id="PF22945">
    <property type="entry name" value="LEM-3_GIY-YIG"/>
    <property type="match status" value="1"/>
</dbReference>
<evidence type="ECO:0000313" key="2">
    <source>
        <dbReference type="EMBL" id="PTO34916.1"/>
    </source>
</evidence>
<protein>
    <recommendedName>
        <fullName evidence="1">GIY-YIG domain-containing protein</fullName>
    </recommendedName>
</protein>
<dbReference type="RefSeq" id="WP_108146140.1">
    <property type="nucleotide sequence ID" value="NZ_PYGR01000041.1"/>
</dbReference>
<organism evidence="2 3">
    <name type="scientific">Enterococcus mundtii</name>
    <dbReference type="NCBI Taxonomy" id="53346"/>
    <lineage>
        <taxon>Bacteria</taxon>
        <taxon>Bacillati</taxon>
        <taxon>Bacillota</taxon>
        <taxon>Bacilli</taxon>
        <taxon>Lactobacillales</taxon>
        <taxon>Enterococcaceae</taxon>
        <taxon>Enterococcus</taxon>
    </lineage>
</organism>
<dbReference type="InterPro" id="IPR000305">
    <property type="entry name" value="GIY-YIG_endonuc"/>
</dbReference>
<feature type="domain" description="GIY-YIG" evidence="1">
    <location>
        <begin position="21"/>
        <end position="124"/>
    </location>
</feature>
<dbReference type="AlphaFoldDB" id="A0A2T5DBB3"/>
<accession>A0A2T5DBB3</accession>